<reference evidence="2" key="1">
    <citation type="submission" date="2020-03" db="EMBL/GenBank/DDBJ databases">
        <title>The deep terrestrial virosphere.</title>
        <authorList>
            <person name="Holmfeldt K."/>
            <person name="Nilsson E."/>
            <person name="Simone D."/>
            <person name="Lopez-Fernandez M."/>
            <person name="Wu X."/>
            <person name="de Brujin I."/>
            <person name="Lundin D."/>
            <person name="Andersson A."/>
            <person name="Bertilsson S."/>
            <person name="Dopson M."/>
        </authorList>
    </citation>
    <scope>NUCLEOTIDE SEQUENCE</scope>
    <source>
        <strain evidence="2">TM448A01396</strain>
        <strain evidence="3">TM448B00951</strain>
    </source>
</reference>
<protein>
    <submittedName>
        <fullName evidence="2">Uncharacterized protein</fullName>
    </submittedName>
</protein>
<sequence length="80" mass="9245">MRQMTEQQPNNNEESLLSKSTKIAERMEEANKRAEEILERQEKLMAENILGGRSDAGQKPTPPKEETPQEYKDKVMRGEL</sequence>
<feature type="compositionally biased region" description="Basic and acidic residues" evidence="1">
    <location>
        <begin position="22"/>
        <end position="32"/>
    </location>
</feature>
<accession>A0A6H1ZPU1</accession>
<feature type="compositionally biased region" description="Polar residues" evidence="1">
    <location>
        <begin position="1"/>
        <end position="21"/>
    </location>
</feature>
<dbReference type="EMBL" id="MT144141">
    <property type="protein sequence ID" value="QJA49528.1"/>
    <property type="molecule type" value="Genomic_DNA"/>
</dbReference>
<feature type="compositionally biased region" description="Basic and acidic residues" evidence="1">
    <location>
        <begin position="62"/>
        <end position="80"/>
    </location>
</feature>
<proteinExistence type="predicted"/>
<name>A0A6H1ZPU1_9ZZZZ</name>
<evidence type="ECO:0000313" key="2">
    <source>
        <dbReference type="EMBL" id="QJA49528.1"/>
    </source>
</evidence>
<dbReference type="AlphaFoldDB" id="A0A6H1ZPU1"/>
<gene>
    <name evidence="2" type="ORF">TM448A01396_0008</name>
    <name evidence="3" type="ORF">TM448B00951_0009</name>
</gene>
<evidence type="ECO:0000313" key="3">
    <source>
        <dbReference type="EMBL" id="QJH97220.1"/>
    </source>
</evidence>
<feature type="region of interest" description="Disordered" evidence="1">
    <location>
        <begin position="46"/>
        <end position="80"/>
    </location>
</feature>
<dbReference type="EMBL" id="MT144678">
    <property type="protein sequence ID" value="QJH97220.1"/>
    <property type="molecule type" value="Genomic_DNA"/>
</dbReference>
<organism evidence="2">
    <name type="scientific">viral metagenome</name>
    <dbReference type="NCBI Taxonomy" id="1070528"/>
    <lineage>
        <taxon>unclassified sequences</taxon>
        <taxon>metagenomes</taxon>
        <taxon>organismal metagenomes</taxon>
    </lineage>
</organism>
<evidence type="ECO:0000256" key="1">
    <source>
        <dbReference type="SAM" id="MobiDB-lite"/>
    </source>
</evidence>
<feature type="region of interest" description="Disordered" evidence="1">
    <location>
        <begin position="1"/>
        <end position="32"/>
    </location>
</feature>